<evidence type="ECO:0000313" key="2">
    <source>
        <dbReference type="Proteomes" id="UP000237105"/>
    </source>
</evidence>
<evidence type="ECO:0000313" key="1">
    <source>
        <dbReference type="EMBL" id="PON77268.1"/>
    </source>
</evidence>
<gene>
    <name evidence="1" type="ORF">PanWU01x14_028870</name>
</gene>
<sequence length="109" mass="11893">MLYRARNVRGRPSPWTFQTKAFMAIGHPEHQGSPLAPVIELLSPALTYTHSRLGRGWVLEFGLSTCMNVGTLDGYAAVSGICLRGELFDALSAVPAVQSSTYYMFIAAK</sequence>
<reference evidence="2" key="1">
    <citation type="submission" date="2016-06" db="EMBL/GenBank/DDBJ databases">
        <title>Parallel loss of symbiosis genes in relatives of nitrogen-fixing non-legume Parasponia.</title>
        <authorList>
            <person name="Van Velzen R."/>
            <person name="Holmer R."/>
            <person name="Bu F."/>
            <person name="Rutten L."/>
            <person name="Van Zeijl A."/>
            <person name="Liu W."/>
            <person name="Santuari L."/>
            <person name="Cao Q."/>
            <person name="Sharma T."/>
            <person name="Shen D."/>
            <person name="Roswanjaya Y."/>
            <person name="Wardhani T."/>
            <person name="Kalhor M.S."/>
            <person name="Jansen J."/>
            <person name="Van den Hoogen J."/>
            <person name="Gungor B."/>
            <person name="Hartog M."/>
            <person name="Hontelez J."/>
            <person name="Verver J."/>
            <person name="Yang W.-C."/>
            <person name="Schijlen E."/>
            <person name="Repin R."/>
            <person name="Schilthuizen M."/>
            <person name="Schranz E."/>
            <person name="Heidstra R."/>
            <person name="Miyata K."/>
            <person name="Fedorova E."/>
            <person name="Kohlen W."/>
            <person name="Bisseling T."/>
            <person name="Smit S."/>
            <person name="Geurts R."/>
        </authorList>
    </citation>
    <scope>NUCLEOTIDE SEQUENCE [LARGE SCALE GENOMIC DNA]</scope>
    <source>
        <strain evidence="2">cv. WU1-14</strain>
    </source>
</reference>
<protein>
    <submittedName>
        <fullName evidence="1">Uncharacterized protein</fullName>
    </submittedName>
</protein>
<keyword evidence="2" id="KW-1185">Reference proteome</keyword>
<name>A0A2P5DVG2_PARAD</name>
<dbReference type="Proteomes" id="UP000237105">
    <property type="component" value="Unassembled WGS sequence"/>
</dbReference>
<dbReference type="AlphaFoldDB" id="A0A2P5DVG2"/>
<dbReference type="EMBL" id="JXTB01000014">
    <property type="protein sequence ID" value="PON77268.1"/>
    <property type="molecule type" value="Genomic_DNA"/>
</dbReference>
<accession>A0A2P5DVG2</accession>
<comment type="caution">
    <text evidence="1">The sequence shown here is derived from an EMBL/GenBank/DDBJ whole genome shotgun (WGS) entry which is preliminary data.</text>
</comment>
<proteinExistence type="predicted"/>
<organism evidence="1 2">
    <name type="scientific">Parasponia andersonii</name>
    <name type="common">Sponia andersonii</name>
    <dbReference type="NCBI Taxonomy" id="3476"/>
    <lineage>
        <taxon>Eukaryota</taxon>
        <taxon>Viridiplantae</taxon>
        <taxon>Streptophyta</taxon>
        <taxon>Embryophyta</taxon>
        <taxon>Tracheophyta</taxon>
        <taxon>Spermatophyta</taxon>
        <taxon>Magnoliopsida</taxon>
        <taxon>eudicotyledons</taxon>
        <taxon>Gunneridae</taxon>
        <taxon>Pentapetalae</taxon>
        <taxon>rosids</taxon>
        <taxon>fabids</taxon>
        <taxon>Rosales</taxon>
        <taxon>Cannabaceae</taxon>
        <taxon>Parasponia</taxon>
    </lineage>
</organism>